<dbReference type="InterPro" id="IPR017896">
    <property type="entry name" value="4Fe4S_Fe-S-bd"/>
</dbReference>
<feature type="compositionally biased region" description="Low complexity" evidence="5">
    <location>
        <begin position="138"/>
        <end position="171"/>
    </location>
</feature>
<dbReference type="PANTHER" id="PTHR42859">
    <property type="entry name" value="OXIDOREDUCTASE"/>
    <property type="match status" value="1"/>
</dbReference>
<feature type="region of interest" description="Disordered" evidence="5">
    <location>
        <begin position="138"/>
        <end position="180"/>
    </location>
</feature>
<reference evidence="7" key="1">
    <citation type="submission" date="2008-10" db="EMBL/GenBank/DDBJ databases">
        <title>Complete sequence of Desulfovibrio vulgaris str. 'Miyazaki F'.</title>
        <authorList>
            <person name="Lucas S."/>
            <person name="Copeland A."/>
            <person name="Lapidus A."/>
            <person name="Glavina del Rio T."/>
            <person name="Dalin E."/>
            <person name="Tice H."/>
            <person name="Bruce D."/>
            <person name="Goodwin L."/>
            <person name="Pitluck S."/>
            <person name="Sims D."/>
            <person name="Brettin T."/>
            <person name="Detter J.C."/>
            <person name="Han C."/>
            <person name="Larimer F."/>
            <person name="Land M."/>
            <person name="Hauser L."/>
            <person name="Kyrpides N."/>
            <person name="Mikhailova N."/>
            <person name="Hazen T.C."/>
            <person name="Richardson P."/>
        </authorList>
    </citation>
    <scope>NUCLEOTIDE SEQUENCE</scope>
    <source>
        <strain evidence="7">Miyazaki F</strain>
    </source>
</reference>
<dbReference type="STRING" id="883.DvMF_2672"/>
<dbReference type="Pfam" id="PF12800">
    <property type="entry name" value="Fer4_4"/>
    <property type="match status" value="2"/>
</dbReference>
<dbReference type="CDD" id="cd16370">
    <property type="entry name" value="DMSOR_beta_like"/>
    <property type="match status" value="1"/>
</dbReference>
<evidence type="ECO:0000256" key="1">
    <source>
        <dbReference type="ARBA" id="ARBA00022485"/>
    </source>
</evidence>
<protein>
    <submittedName>
        <fullName evidence="7">4Fe-4S ferredoxin iron-sulfur binding domain protein</fullName>
    </submittedName>
</protein>
<feature type="domain" description="4Fe-4S ferredoxin-type" evidence="6">
    <location>
        <begin position="77"/>
        <end position="106"/>
    </location>
</feature>
<evidence type="ECO:0000256" key="2">
    <source>
        <dbReference type="ARBA" id="ARBA00022723"/>
    </source>
</evidence>
<dbReference type="PANTHER" id="PTHR42859:SF15">
    <property type="entry name" value="IRON-SULFUR CLUSTER BINDING PROTEIN"/>
    <property type="match status" value="1"/>
</dbReference>
<keyword evidence="1" id="KW-0004">4Fe-4S</keyword>
<dbReference type="PROSITE" id="PS51379">
    <property type="entry name" value="4FE4S_FER_2"/>
    <property type="match status" value="3"/>
</dbReference>
<dbReference type="Gene3D" id="3.30.70.20">
    <property type="match status" value="2"/>
</dbReference>
<dbReference type="KEGG" id="dvm:DvMF_2672"/>
<dbReference type="Pfam" id="PF00037">
    <property type="entry name" value="Fer4"/>
    <property type="match status" value="1"/>
</dbReference>
<keyword evidence="4" id="KW-0411">Iron-sulfur</keyword>
<sequence length="180" mass="18657">MKILKASRMERCIGCHGCSLACARLVHKRLSWATAGIRITSAGGLSTGFEARLCLACNPAPCALACPTGAYVQRKGGGVKVNRDLCIRCGNCAAACPVDAIHLDGETGLPYVCIHCGRCVPFCPHACIELADLPDTTDTTDTPDTMDAPGAPEQATPDGTPDAPAPEAGADAAREARHAR</sequence>
<gene>
    <name evidence="7" type="ordered locus">DvMF_2672</name>
</gene>
<accession>B8DIV0</accession>
<dbReference type="AlphaFoldDB" id="B8DIV0"/>
<dbReference type="PROSITE" id="PS00198">
    <property type="entry name" value="4FE4S_FER_1"/>
    <property type="match status" value="2"/>
</dbReference>
<name>B8DIV0_NITV9</name>
<dbReference type="GO" id="GO:0051539">
    <property type="term" value="F:4 iron, 4 sulfur cluster binding"/>
    <property type="evidence" value="ECO:0007669"/>
    <property type="project" value="UniProtKB-KW"/>
</dbReference>
<evidence type="ECO:0000313" key="7">
    <source>
        <dbReference type="EMBL" id="ACL09611.1"/>
    </source>
</evidence>
<proteinExistence type="predicted"/>
<keyword evidence="3" id="KW-0408">Iron</keyword>
<dbReference type="InterPro" id="IPR017900">
    <property type="entry name" value="4Fe4S_Fe_S_CS"/>
</dbReference>
<feature type="domain" description="4Fe-4S ferredoxin-type" evidence="6">
    <location>
        <begin position="45"/>
        <end position="76"/>
    </location>
</feature>
<keyword evidence="2" id="KW-0479">Metal-binding</keyword>
<dbReference type="SUPFAM" id="SSF54862">
    <property type="entry name" value="4Fe-4S ferredoxins"/>
    <property type="match status" value="1"/>
</dbReference>
<evidence type="ECO:0000256" key="4">
    <source>
        <dbReference type="ARBA" id="ARBA00023014"/>
    </source>
</evidence>
<evidence type="ECO:0000256" key="3">
    <source>
        <dbReference type="ARBA" id="ARBA00023004"/>
    </source>
</evidence>
<evidence type="ECO:0000256" key="5">
    <source>
        <dbReference type="SAM" id="MobiDB-lite"/>
    </source>
</evidence>
<evidence type="ECO:0000259" key="6">
    <source>
        <dbReference type="PROSITE" id="PS51379"/>
    </source>
</evidence>
<dbReference type="EMBL" id="CP001197">
    <property type="protein sequence ID" value="ACL09611.1"/>
    <property type="molecule type" value="Genomic_DNA"/>
</dbReference>
<dbReference type="GO" id="GO:0046872">
    <property type="term" value="F:metal ion binding"/>
    <property type="evidence" value="ECO:0007669"/>
    <property type="project" value="UniProtKB-KW"/>
</dbReference>
<feature type="domain" description="4Fe-4S ferredoxin-type" evidence="6">
    <location>
        <begin position="113"/>
        <end position="133"/>
    </location>
</feature>
<dbReference type="InterPro" id="IPR050294">
    <property type="entry name" value="RnfB_subfamily"/>
</dbReference>
<dbReference type="HOGENOM" id="CLU_043374_3_2_7"/>
<dbReference type="eggNOG" id="COG0437">
    <property type="taxonomic scope" value="Bacteria"/>
</dbReference>
<organism evidence="7">
    <name type="scientific">Nitratidesulfovibrio vulgaris (strain DSM 19637 / Miyazaki F)</name>
    <name type="common">Desulfovibrio vulgaris</name>
    <dbReference type="NCBI Taxonomy" id="883"/>
    <lineage>
        <taxon>Bacteria</taxon>
        <taxon>Pseudomonadati</taxon>
        <taxon>Thermodesulfobacteriota</taxon>
        <taxon>Desulfovibrionia</taxon>
        <taxon>Desulfovibrionales</taxon>
        <taxon>Desulfovibrionaceae</taxon>
        <taxon>Nitratidesulfovibrio</taxon>
    </lineage>
</organism>